<dbReference type="GO" id="GO:0005634">
    <property type="term" value="C:nucleus"/>
    <property type="evidence" value="ECO:0007669"/>
    <property type="project" value="UniProtKB-SubCell"/>
</dbReference>
<evidence type="ECO:0000313" key="15">
    <source>
        <dbReference type="Proteomes" id="UP000299102"/>
    </source>
</evidence>
<keyword evidence="4 9" id="KW-0863">Zinc-finger</keyword>
<comment type="subcellular location">
    <subcellularLocation>
        <location evidence="1">Nucleus</location>
    </subcellularLocation>
</comment>
<dbReference type="AlphaFoldDB" id="A0A4C1ZFD9"/>
<dbReference type="Gene3D" id="3.30.160.60">
    <property type="entry name" value="Classic Zinc Finger"/>
    <property type="match status" value="7"/>
</dbReference>
<evidence type="ECO:0000259" key="12">
    <source>
        <dbReference type="PROSITE" id="PS50157"/>
    </source>
</evidence>
<feature type="domain" description="ZAD" evidence="13">
    <location>
        <begin position="7"/>
        <end position="86"/>
    </location>
</feature>
<keyword evidence="3" id="KW-0677">Repeat</keyword>
<keyword evidence="7" id="KW-0539">Nucleus</keyword>
<feature type="domain" description="C2H2-type" evidence="12">
    <location>
        <begin position="378"/>
        <end position="405"/>
    </location>
</feature>
<dbReference type="GO" id="GO:0001228">
    <property type="term" value="F:DNA-binding transcription activator activity, RNA polymerase II-specific"/>
    <property type="evidence" value="ECO:0007669"/>
    <property type="project" value="TreeGrafter"/>
</dbReference>
<feature type="region of interest" description="Disordered" evidence="11">
    <location>
        <begin position="123"/>
        <end position="147"/>
    </location>
</feature>
<evidence type="ECO:0000256" key="4">
    <source>
        <dbReference type="ARBA" id="ARBA00022771"/>
    </source>
</evidence>
<sequence>MSETNSSYCRLCAEDKPTAKLIDLATDETLSEEVINKLALLNVLFVDISQNVKLPKTVCIVCVETLNKACDFVLNIQKAQVTLTNIFENKIKAEASDHSDDGDSNGDYDFDIDLKDVKTEDVNIKTEDEEESSSRKHRGKHKKSSTSSRAKLKQVNCATWQEYSWLCAYCGSQFPTVDDLKDHSMKFHESCTAYRCSDCNLRKLNLNAFLKHVMRHRHLLKFSCYVCGKEGSGYSAIKKHLTTHTKNAKHICYACNSVFPNEEELSDHITKFLRDRRIKRFVACEENTAEFDPICKVCQKTFKTRGNLLAHMQIHTERRRDYTCDKCGKRFYNKGTLNSHMLGHDDTRPFKCEICNSAFKTNGQLRSHVGIHGGPRPYACEQCGRCFRLRRHLNSHLIIHTDSLPHICEYCSKAFRFKTILTQHLRQHTGAKPYTCDQCNRDFTNWPNYNKHMKRRHGMDMSKKKHTPEGVFPVNPLTGELQILPPFSSETDEWRRKLMVHRKPGRPKALNVEEDTKPDLESLENKSEPEMSNSDLCDSVQ</sequence>
<dbReference type="SUPFAM" id="SSF57667">
    <property type="entry name" value="beta-beta-alpha zinc fingers"/>
    <property type="match status" value="4"/>
</dbReference>
<evidence type="ECO:0000256" key="1">
    <source>
        <dbReference type="ARBA" id="ARBA00004123"/>
    </source>
</evidence>
<evidence type="ECO:0000256" key="2">
    <source>
        <dbReference type="ARBA" id="ARBA00022723"/>
    </source>
</evidence>
<dbReference type="FunFam" id="3.30.160.60:FF:000045">
    <property type="entry name" value="ZFP69 zinc finger protein B"/>
    <property type="match status" value="1"/>
</dbReference>
<dbReference type="Pfam" id="PF00096">
    <property type="entry name" value="zf-C2H2"/>
    <property type="match status" value="5"/>
</dbReference>
<feature type="binding site" evidence="10">
    <location>
        <position position="59"/>
    </location>
    <ligand>
        <name>Zn(2+)</name>
        <dbReference type="ChEBI" id="CHEBI:29105"/>
    </ligand>
</feature>
<evidence type="ECO:0000256" key="6">
    <source>
        <dbReference type="ARBA" id="ARBA00023125"/>
    </source>
</evidence>
<dbReference type="PROSITE" id="PS00028">
    <property type="entry name" value="ZINC_FINGER_C2H2_1"/>
    <property type="match status" value="7"/>
</dbReference>
<evidence type="ECO:0000256" key="9">
    <source>
        <dbReference type="PROSITE-ProRule" id="PRU00042"/>
    </source>
</evidence>
<dbReference type="InterPro" id="IPR012934">
    <property type="entry name" value="Znf_AD"/>
</dbReference>
<dbReference type="GO" id="GO:0000978">
    <property type="term" value="F:RNA polymerase II cis-regulatory region sequence-specific DNA binding"/>
    <property type="evidence" value="ECO:0007669"/>
    <property type="project" value="TreeGrafter"/>
</dbReference>
<feature type="domain" description="C2H2-type" evidence="12">
    <location>
        <begin position="222"/>
        <end position="249"/>
    </location>
</feature>
<protein>
    <recommendedName>
        <fullName evidence="8">Zinc finger protein 865</fullName>
    </recommendedName>
</protein>
<dbReference type="SMART" id="SM00355">
    <property type="entry name" value="ZnF_C2H2"/>
    <property type="match status" value="10"/>
</dbReference>
<evidence type="ECO:0000256" key="8">
    <source>
        <dbReference type="ARBA" id="ARBA00068876"/>
    </source>
</evidence>
<feature type="domain" description="C2H2-type" evidence="12">
    <location>
        <begin position="293"/>
        <end position="320"/>
    </location>
</feature>
<dbReference type="PROSITE" id="PS51915">
    <property type="entry name" value="ZAD"/>
    <property type="match status" value="1"/>
</dbReference>
<dbReference type="PANTHER" id="PTHR24393">
    <property type="entry name" value="ZINC FINGER PROTEIN"/>
    <property type="match status" value="1"/>
</dbReference>
<dbReference type="Pfam" id="PF07776">
    <property type="entry name" value="zf-AD"/>
    <property type="match status" value="1"/>
</dbReference>
<dbReference type="FunFam" id="3.30.160.60:FF:000204">
    <property type="entry name" value="Zinc finger protein 331"/>
    <property type="match status" value="1"/>
</dbReference>
<keyword evidence="2 10" id="KW-0479">Metal-binding</keyword>
<evidence type="ECO:0000256" key="11">
    <source>
        <dbReference type="SAM" id="MobiDB-lite"/>
    </source>
</evidence>
<feature type="domain" description="C2H2-type" evidence="12">
    <location>
        <begin position="322"/>
        <end position="349"/>
    </location>
</feature>
<dbReference type="InterPro" id="IPR013087">
    <property type="entry name" value="Znf_C2H2_type"/>
</dbReference>
<proteinExistence type="predicted"/>
<dbReference type="PANTHER" id="PTHR24393:SF34">
    <property type="entry name" value="PR_SET DOMAIN 13"/>
    <property type="match status" value="1"/>
</dbReference>
<evidence type="ECO:0000259" key="13">
    <source>
        <dbReference type="PROSITE" id="PS51915"/>
    </source>
</evidence>
<dbReference type="PROSITE" id="PS50157">
    <property type="entry name" value="ZINC_FINGER_C2H2_2"/>
    <property type="match status" value="7"/>
</dbReference>
<dbReference type="Proteomes" id="UP000299102">
    <property type="component" value="Unassembled WGS sequence"/>
</dbReference>
<feature type="binding site" evidence="10">
    <location>
        <position position="12"/>
    </location>
    <ligand>
        <name>Zn(2+)</name>
        <dbReference type="ChEBI" id="CHEBI:29105"/>
    </ligand>
</feature>
<feature type="binding site" evidence="10">
    <location>
        <position position="62"/>
    </location>
    <ligand>
        <name>Zn(2+)</name>
        <dbReference type="ChEBI" id="CHEBI:29105"/>
    </ligand>
</feature>
<dbReference type="GO" id="GO:0008270">
    <property type="term" value="F:zinc ion binding"/>
    <property type="evidence" value="ECO:0007669"/>
    <property type="project" value="UniProtKB-UniRule"/>
</dbReference>
<evidence type="ECO:0000256" key="7">
    <source>
        <dbReference type="ARBA" id="ARBA00023242"/>
    </source>
</evidence>
<accession>A0A4C1ZFD9</accession>
<feature type="binding site" evidence="10">
    <location>
        <position position="9"/>
    </location>
    <ligand>
        <name>Zn(2+)</name>
        <dbReference type="ChEBI" id="CHEBI:29105"/>
    </ligand>
</feature>
<dbReference type="STRING" id="151549.A0A4C1ZFD9"/>
<dbReference type="Gene3D" id="3.40.1800.20">
    <property type="match status" value="1"/>
</dbReference>
<reference evidence="14 15" key="1">
    <citation type="journal article" date="2019" name="Commun. Biol.">
        <title>The bagworm genome reveals a unique fibroin gene that provides high tensile strength.</title>
        <authorList>
            <person name="Kono N."/>
            <person name="Nakamura H."/>
            <person name="Ohtoshi R."/>
            <person name="Tomita M."/>
            <person name="Numata K."/>
            <person name="Arakawa K."/>
        </authorList>
    </citation>
    <scope>NUCLEOTIDE SEQUENCE [LARGE SCALE GENOMIC DNA]</scope>
</reference>
<feature type="region of interest" description="Disordered" evidence="11">
    <location>
        <begin position="500"/>
        <end position="541"/>
    </location>
</feature>
<evidence type="ECO:0000256" key="5">
    <source>
        <dbReference type="ARBA" id="ARBA00022833"/>
    </source>
</evidence>
<name>A0A4C1ZFD9_EUMVA</name>
<dbReference type="InterPro" id="IPR036236">
    <property type="entry name" value="Znf_C2H2_sf"/>
</dbReference>
<feature type="compositionally biased region" description="Polar residues" evidence="11">
    <location>
        <begin position="530"/>
        <end position="541"/>
    </location>
</feature>
<feature type="domain" description="C2H2-type" evidence="12">
    <location>
        <begin position="406"/>
        <end position="433"/>
    </location>
</feature>
<comment type="caution">
    <text evidence="14">The sequence shown here is derived from an EMBL/GenBank/DDBJ whole genome shotgun (WGS) entry which is preliminary data.</text>
</comment>
<feature type="domain" description="C2H2-type" evidence="12">
    <location>
        <begin position="434"/>
        <end position="462"/>
    </location>
</feature>
<dbReference type="SUPFAM" id="SSF57716">
    <property type="entry name" value="Glucocorticoid receptor-like (DNA-binding domain)"/>
    <property type="match status" value="1"/>
</dbReference>
<keyword evidence="5 10" id="KW-0862">Zinc</keyword>
<feature type="domain" description="C2H2-type" evidence="12">
    <location>
        <begin position="350"/>
        <end position="377"/>
    </location>
</feature>
<feature type="compositionally biased region" description="Basic and acidic residues" evidence="11">
    <location>
        <begin position="514"/>
        <end position="529"/>
    </location>
</feature>
<keyword evidence="15" id="KW-1185">Reference proteome</keyword>
<keyword evidence="6" id="KW-0238">DNA-binding</keyword>
<evidence type="ECO:0000256" key="10">
    <source>
        <dbReference type="PROSITE-ProRule" id="PRU01263"/>
    </source>
</evidence>
<dbReference type="FunFam" id="3.30.160.60:FF:000446">
    <property type="entry name" value="Zinc finger protein"/>
    <property type="match status" value="1"/>
</dbReference>
<dbReference type="FunFam" id="3.30.160.60:FF:000100">
    <property type="entry name" value="Zinc finger 45-like"/>
    <property type="match status" value="2"/>
</dbReference>
<feature type="compositionally biased region" description="Basic residues" evidence="11">
    <location>
        <begin position="135"/>
        <end position="144"/>
    </location>
</feature>
<evidence type="ECO:0000313" key="14">
    <source>
        <dbReference type="EMBL" id="GBP87246.1"/>
    </source>
</evidence>
<dbReference type="FunFam" id="3.30.160.60:FF:000145">
    <property type="entry name" value="Zinc finger protein 574"/>
    <property type="match status" value="1"/>
</dbReference>
<gene>
    <name evidence="14" type="primary">ZNF254</name>
    <name evidence="14" type="ORF">EVAR_102500_1</name>
</gene>
<dbReference type="SMART" id="SM00868">
    <property type="entry name" value="zf-AD"/>
    <property type="match status" value="1"/>
</dbReference>
<evidence type="ECO:0000256" key="3">
    <source>
        <dbReference type="ARBA" id="ARBA00022737"/>
    </source>
</evidence>
<dbReference type="EMBL" id="BGZK01001846">
    <property type="protein sequence ID" value="GBP87246.1"/>
    <property type="molecule type" value="Genomic_DNA"/>
</dbReference>
<dbReference type="OrthoDB" id="3437960at2759"/>
<organism evidence="14 15">
    <name type="scientific">Eumeta variegata</name>
    <name type="common">Bagworm moth</name>
    <name type="synonym">Eumeta japonica</name>
    <dbReference type="NCBI Taxonomy" id="151549"/>
    <lineage>
        <taxon>Eukaryota</taxon>
        <taxon>Metazoa</taxon>
        <taxon>Ecdysozoa</taxon>
        <taxon>Arthropoda</taxon>
        <taxon>Hexapoda</taxon>
        <taxon>Insecta</taxon>
        <taxon>Pterygota</taxon>
        <taxon>Neoptera</taxon>
        <taxon>Endopterygota</taxon>
        <taxon>Lepidoptera</taxon>
        <taxon>Glossata</taxon>
        <taxon>Ditrysia</taxon>
        <taxon>Tineoidea</taxon>
        <taxon>Psychidae</taxon>
        <taxon>Oiketicinae</taxon>
        <taxon>Eumeta</taxon>
    </lineage>
</organism>